<organism evidence="19 20">
    <name type="scientific">Pseudomonas ulcerans</name>
    <dbReference type="NCBI Taxonomy" id="3115852"/>
    <lineage>
        <taxon>Bacteria</taxon>
        <taxon>Pseudomonadati</taxon>
        <taxon>Pseudomonadota</taxon>
        <taxon>Gammaproteobacteria</taxon>
        <taxon>Pseudomonadales</taxon>
        <taxon>Pseudomonadaceae</taxon>
        <taxon>Pseudomonas</taxon>
    </lineage>
</organism>
<evidence type="ECO:0000256" key="11">
    <source>
        <dbReference type="ARBA" id="ARBA00023136"/>
    </source>
</evidence>
<evidence type="ECO:0000256" key="3">
    <source>
        <dbReference type="ARBA" id="ARBA00022448"/>
    </source>
</evidence>
<dbReference type="InterPro" id="IPR010917">
    <property type="entry name" value="TonB_rcpt_CS"/>
</dbReference>
<evidence type="ECO:0000256" key="6">
    <source>
        <dbReference type="ARBA" id="ARBA00022692"/>
    </source>
</evidence>
<dbReference type="InterPro" id="IPR039426">
    <property type="entry name" value="TonB-dep_rcpt-like"/>
</dbReference>
<dbReference type="PANTHER" id="PTHR32552:SF74">
    <property type="entry name" value="HYDROXAMATE SIDEROPHORE RECEPTOR FHUE"/>
    <property type="match status" value="1"/>
</dbReference>
<proteinExistence type="inferred from homology"/>
<feature type="chain" id="PRO_5046827098" evidence="17">
    <location>
        <begin position="29"/>
        <end position="832"/>
    </location>
</feature>
<dbReference type="PROSITE" id="PS01156">
    <property type="entry name" value="TONB_DEPENDENT_REC_2"/>
    <property type="match status" value="1"/>
</dbReference>
<dbReference type="InterPro" id="IPR000531">
    <property type="entry name" value="Beta-barrel_TonB"/>
</dbReference>
<evidence type="ECO:0000256" key="17">
    <source>
        <dbReference type="SAM" id="SignalP"/>
    </source>
</evidence>
<dbReference type="InterPro" id="IPR012910">
    <property type="entry name" value="Plug_dom"/>
</dbReference>
<keyword evidence="20" id="KW-1185">Reference proteome</keyword>
<evidence type="ECO:0000256" key="5">
    <source>
        <dbReference type="ARBA" id="ARBA00022496"/>
    </source>
</evidence>
<keyword evidence="11 14" id="KW-0472">Membrane</keyword>
<feature type="signal peptide" evidence="17">
    <location>
        <begin position="1"/>
        <end position="28"/>
    </location>
</feature>
<evidence type="ECO:0000256" key="12">
    <source>
        <dbReference type="ARBA" id="ARBA00023170"/>
    </source>
</evidence>
<dbReference type="Gene3D" id="2.170.130.10">
    <property type="entry name" value="TonB-dependent receptor, plug domain"/>
    <property type="match status" value="1"/>
</dbReference>
<dbReference type="Proteomes" id="UP001335100">
    <property type="component" value="Unassembled WGS sequence"/>
</dbReference>
<keyword evidence="12 19" id="KW-0675">Receptor</keyword>
<evidence type="ECO:0000256" key="7">
    <source>
        <dbReference type="ARBA" id="ARBA00022729"/>
    </source>
</evidence>
<sequence>MQHFNVKTIFAYSALALAVCLGSGQVLAASDTAGVASEQGTRQRFDIPAQSLAGAVNQFSRQTGWEVGYTADLARDVRSPGVRGDLTPVEAIVQLLVGTGLGFDFSGRNAILLNRLPADGSVQLSATSVTGLGELGSYTENSGSYTTGAITAGGKMPHSLKDTPQSVTVITRQRMEDQAMTNLAQALDQTPGITLVGGNDANTKVLSRGFALTNIQVDGGAPAMREQTYDTLADTTAYDHIEVLRGSDGLYGGTGEPGGAINLVRKRALAEPQLKFSTSAGSWDNYRTEVDVTGPLAFDGALRGRLAASVEDKRYFYGGADSDKHVLYGTLEADLSPETTVSVGAIHEWRDMDGYWENGLPRYSTGAPLGLSRSDKLSADWSTNNYERNEAFFKVDHRFNDEWKVNGSFTRIRYSSEQDMGEVSNPINPDTNSGATFQRVVRNFDNDQDLFDANLQGTFEAFGRRHELVTGVDYTDIQRSYADHSEWTSRVPVDVFTTDVGSLPKPARPALYYEYPDWNIRKHGAYVTTRLSLADPLTAVLGARYSDYNSTLHAIVPSFGTDGKDGGKDSGIVTPYGGLIYALSPQWSVYTSYAQIYKPQIETLGADLAPLDAIEGDTYEFGTKGELLDGRLNLSAALYYTKQENNAIYVYSQDTTSNACCYVAGGENISKGVDLEITGELTPGWQLSAGYTFNINEQRKTGDDEAAGTPISTQTPKHLFKFFTSYQLPGQFNDWKIGGGAIIQSSNYVTGNVQRRLEDGSLSPSTNSFQYTQAGYAVWNALVEYRIDEHWTAALNGNNLFDKEYYQTVASSAYGNWYGAPRNYMLTLRGSF</sequence>
<dbReference type="InterPro" id="IPR010105">
    <property type="entry name" value="TonB_sidphr_rcpt"/>
</dbReference>
<evidence type="ECO:0000313" key="19">
    <source>
        <dbReference type="EMBL" id="MEE1937441.1"/>
    </source>
</evidence>
<keyword evidence="6 14" id="KW-0812">Transmembrane</keyword>
<keyword evidence="7 17" id="KW-0732">Signal</keyword>
<dbReference type="RefSeq" id="WP_330078093.1">
    <property type="nucleotide sequence ID" value="NZ_JAZDQJ010000062.1"/>
</dbReference>
<reference evidence="19 20" key="1">
    <citation type="submission" date="2024-01" db="EMBL/GenBank/DDBJ databases">
        <title>Unpublished Manusciprt.</title>
        <authorList>
            <person name="Duman M."/>
            <person name="Valdes E.G."/>
            <person name="Ajmi N."/>
            <person name="Altun S."/>
            <person name="Saticioglu I.B."/>
        </authorList>
    </citation>
    <scope>NUCLEOTIDE SEQUENCE [LARGE SCALE GENOMIC DNA]</scope>
    <source>
        <strain evidence="19 20">148P</strain>
    </source>
</reference>
<gene>
    <name evidence="19" type="ORF">V0R50_29805</name>
</gene>
<dbReference type="PANTHER" id="PTHR32552">
    <property type="entry name" value="FERRICHROME IRON RECEPTOR-RELATED"/>
    <property type="match status" value="1"/>
</dbReference>
<dbReference type="EMBL" id="JAZDQJ010000062">
    <property type="protein sequence ID" value="MEE1937441.1"/>
    <property type="molecule type" value="Genomic_DNA"/>
</dbReference>
<keyword evidence="3 14" id="KW-0813">Transport</keyword>
<evidence type="ECO:0000313" key="20">
    <source>
        <dbReference type="Proteomes" id="UP001335100"/>
    </source>
</evidence>
<evidence type="ECO:0000256" key="8">
    <source>
        <dbReference type="ARBA" id="ARBA00023004"/>
    </source>
</evidence>
<keyword evidence="5" id="KW-0410">Iron transport</keyword>
<dbReference type="Pfam" id="PF00593">
    <property type="entry name" value="TonB_dep_Rec_b-barrel"/>
    <property type="match status" value="1"/>
</dbReference>
<evidence type="ECO:0000256" key="4">
    <source>
        <dbReference type="ARBA" id="ARBA00022452"/>
    </source>
</evidence>
<keyword evidence="8" id="KW-0408">Iron</keyword>
<keyword evidence="4 14" id="KW-1134">Transmembrane beta strand</keyword>
<comment type="caution">
    <text evidence="19">The sequence shown here is derived from an EMBL/GenBank/DDBJ whole genome shotgun (WGS) entry which is preliminary data.</text>
</comment>
<dbReference type="SUPFAM" id="SSF56935">
    <property type="entry name" value="Porins"/>
    <property type="match status" value="1"/>
</dbReference>
<feature type="short sequence motif" description="TonB C-terminal box" evidence="15">
    <location>
        <begin position="815"/>
        <end position="832"/>
    </location>
</feature>
<dbReference type="CDD" id="cd01347">
    <property type="entry name" value="ligand_gated_channel"/>
    <property type="match status" value="1"/>
</dbReference>
<feature type="domain" description="Secretin/TonB short N-terminal" evidence="18">
    <location>
        <begin position="65"/>
        <end position="116"/>
    </location>
</feature>
<dbReference type="PROSITE" id="PS52016">
    <property type="entry name" value="TONB_DEPENDENT_REC_3"/>
    <property type="match status" value="1"/>
</dbReference>
<keyword evidence="13 14" id="KW-0998">Cell outer membrane</keyword>
<dbReference type="Pfam" id="PF07715">
    <property type="entry name" value="Plug"/>
    <property type="match status" value="1"/>
</dbReference>
<dbReference type="InterPro" id="IPR011662">
    <property type="entry name" value="Secretin/TonB_short_N"/>
</dbReference>
<accession>A0ABU7I1E5</accession>
<dbReference type="InterPro" id="IPR037066">
    <property type="entry name" value="Plug_dom_sf"/>
</dbReference>
<evidence type="ECO:0000256" key="10">
    <source>
        <dbReference type="ARBA" id="ARBA00023077"/>
    </source>
</evidence>
<dbReference type="InterPro" id="IPR036942">
    <property type="entry name" value="Beta-barrel_TonB_sf"/>
</dbReference>
<dbReference type="SMART" id="SM00965">
    <property type="entry name" value="STN"/>
    <property type="match status" value="1"/>
</dbReference>
<keyword evidence="9" id="KW-0406">Ion transport</keyword>
<dbReference type="NCBIfam" id="TIGR01783">
    <property type="entry name" value="TonB-siderophor"/>
    <property type="match status" value="1"/>
</dbReference>
<name>A0ABU7I1E5_9PSED</name>
<comment type="subcellular location">
    <subcellularLocation>
        <location evidence="1 14">Cell outer membrane</location>
        <topology evidence="1 14">Multi-pass membrane protein</topology>
    </subcellularLocation>
</comment>
<evidence type="ECO:0000256" key="15">
    <source>
        <dbReference type="PROSITE-ProRule" id="PRU10144"/>
    </source>
</evidence>
<protein>
    <submittedName>
        <fullName evidence="19">TonB-dependent siderophore receptor</fullName>
    </submittedName>
</protein>
<evidence type="ECO:0000256" key="2">
    <source>
        <dbReference type="ARBA" id="ARBA00009810"/>
    </source>
</evidence>
<evidence type="ECO:0000256" key="16">
    <source>
        <dbReference type="RuleBase" id="RU003357"/>
    </source>
</evidence>
<dbReference type="Gene3D" id="2.40.170.20">
    <property type="entry name" value="TonB-dependent receptor, beta-barrel domain"/>
    <property type="match status" value="1"/>
</dbReference>
<keyword evidence="10 16" id="KW-0798">TonB box</keyword>
<dbReference type="Gene3D" id="3.55.50.30">
    <property type="match status" value="1"/>
</dbReference>
<evidence type="ECO:0000256" key="1">
    <source>
        <dbReference type="ARBA" id="ARBA00004571"/>
    </source>
</evidence>
<evidence type="ECO:0000256" key="13">
    <source>
        <dbReference type="ARBA" id="ARBA00023237"/>
    </source>
</evidence>
<evidence type="ECO:0000256" key="14">
    <source>
        <dbReference type="PROSITE-ProRule" id="PRU01360"/>
    </source>
</evidence>
<evidence type="ECO:0000256" key="9">
    <source>
        <dbReference type="ARBA" id="ARBA00023065"/>
    </source>
</evidence>
<comment type="similarity">
    <text evidence="2 14 16">Belongs to the TonB-dependent receptor family.</text>
</comment>
<evidence type="ECO:0000259" key="18">
    <source>
        <dbReference type="SMART" id="SM00965"/>
    </source>
</evidence>